<dbReference type="Proteomes" id="UP000762676">
    <property type="component" value="Unassembled WGS sequence"/>
</dbReference>
<comment type="caution">
    <text evidence="2">The sequence shown here is derived from an EMBL/GenBank/DDBJ whole genome shotgun (WGS) entry which is preliminary data.</text>
</comment>
<organism evidence="2 3">
    <name type="scientific">Elysia marginata</name>
    <dbReference type="NCBI Taxonomy" id="1093978"/>
    <lineage>
        <taxon>Eukaryota</taxon>
        <taxon>Metazoa</taxon>
        <taxon>Spiralia</taxon>
        <taxon>Lophotrochozoa</taxon>
        <taxon>Mollusca</taxon>
        <taxon>Gastropoda</taxon>
        <taxon>Heterobranchia</taxon>
        <taxon>Euthyneura</taxon>
        <taxon>Panpulmonata</taxon>
        <taxon>Sacoglossa</taxon>
        <taxon>Placobranchoidea</taxon>
        <taxon>Plakobranchidae</taxon>
        <taxon>Elysia</taxon>
    </lineage>
</organism>
<evidence type="ECO:0000256" key="1">
    <source>
        <dbReference type="SAM" id="MobiDB-lite"/>
    </source>
</evidence>
<reference evidence="2 3" key="1">
    <citation type="journal article" date="2021" name="Elife">
        <title>Chloroplast acquisition without the gene transfer in kleptoplastic sea slugs, Plakobranchus ocellatus.</title>
        <authorList>
            <person name="Maeda T."/>
            <person name="Takahashi S."/>
            <person name="Yoshida T."/>
            <person name="Shimamura S."/>
            <person name="Takaki Y."/>
            <person name="Nagai Y."/>
            <person name="Toyoda A."/>
            <person name="Suzuki Y."/>
            <person name="Arimoto A."/>
            <person name="Ishii H."/>
            <person name="Satoh N."/>
            <person name="Nishiyama T."/>
            <person name="Hasebe M."/>
            <person name="Maruyama T."/>
            <person name="Minagawa J."/>
            <person name="Obokata J."/>
            <person name="Shigenobu S."/>
        </authorList>
    </citation>
    <scope>NUCLEOTIDE SEQUENCE [LARGE SCALE GENOMIC DNA]</scope>
</reference>
<sequence length="90" mass="10260">MEGIRDPNGKLTEWISGRRETNNAHEGHTKNDATAKGAVMEPETIMAREEDTDNASETEESDDRANIANHQRGRYQPRKTKIKRVQPNEE</sequence>
<keyword evidence="3" id="KW-1185">Reference proteome</keyword>
<gene>
    <name evidence="2" type="ORF">ElyMa_004570000</name>
</gene>
<proteinExistence type="predicted"/>
<dbReference type="AlphaFoldDB" id="A0AAV4HWR9"/>
<accession>A0AAV4HWR9</accession>
<protein>
    <submittedName>
        <fullName evidence="2">Uncharacterized protein</fullName>
    </submittedName>
</protein>
<evidence type="ECO:0000313" key="2">
    <source>
        <dbReference type="EMBL" id="GFS00966.1"/>
    </source>
</evidence>
<feature type="region of interest" description="Disordered" evidence="1">
    <location>
        <begin position="1"/>
        <end position="90"/>
    </location>
</feature>
<name>A0AAV4HWR9_9GAST</name>
<feature type="compositionally biased region" description="Acidic residues" evidence="1">
    <location>
        <begin position="50"/>
        <end position="62"/>
    </location>
</feature>
<evidence type="ECO:0000313" key="3">
    <source>
        <dbReference type="Proteomes" id="UP000762676"/>
    </source>
</evidence>
<feature type="compositionally biased region" description="Basic and acidic residues" evidence="1">
    <location>
        <begin position="16"/>
        <end position="33"/>
    </location>
</feature>
<dbReference type="EMBL" id="BMAT01009191">
    <property type="protein sequence ID" value="GFS00966.1"/>
    <property type="molecule type" value="Genomic_DNA"/>
</dbReference>
<feature type="compositionally biased region" description="Basic residues" evidence="1">
    <location>
        <begin position="71"/>
        <end position="84"/>
    </location>
</feature>